<evidence type="ECO:0000313" key="2">
    <source>
        <dbReference type="Proteomes" id="UP000324029"/>
    </source>
</evidence>
<evidence type="ECO:0008006" key="3">
    <source>
        <dbReference type="Google" id="ProtNLM"/>
    </source>
</evidence>
<gene>
    <name evidence="1" type="ORF">FXO26_11335</name>
</gene>
<dbReference type="AlphaFoldDB" id="A0A5D3GC37"/>
<accession>A0A5D3GC37</accession>
<reference evidence="1 2" key="2">
    <citation type="submission" date="2019-08" db="EMBL/GenBank/DDBJ databases">
        <authorList>
            <person name="Brilhante M."/>
            <person name="Perreten V."/>
        </authorList>
    </citation>
    <scope>NUCLEOTIDE SEQUENCE [LARGE SCALE GENOMIC DNA]</scope>
    <source>
        <strain evidence="1 2">MCP106</strain>
    </source>
</reference>
<protein>
    <recommendedName>
        <fullName evidence="3">TnsA endonuclease N-terminal domain-containing protein</fullName>
    </recommendedName>
</protein>
<organism evidence="1 2">
    <name type="scientific">Pseudomonas synxantha</name>
    <dbReference type="NCBI Taxonomy" id="47883"/>
    <lineage>
        <taxon>Bacteria</taxon>
        <taxon>Pseudomonadati</taxon>
        <taxon>Pseudomonadota</taxon>
        <taxon>Gammaproteobacteria</taxon>
        <taxon>Pseudomonadales</taxon>
        <taxon>Pseudomonadaceae</taxon>
        <taxon>Pseudomonas</taxon>
    </lineage>
</organism>
<dbReference type="Proteomes" id="UP000324029">
    <property type="component" value="Unassembled WGS sequence"/>
</dbReference>
<evidence type="ECO:0000313" key="1">
    <source>
        <dbReference type="EMBL" id="TYK57854.1"/>
    </source>
</evidence>
<dbReference type="EMBL" id="VSRO01000005">
    <property type="protein sequence ID" value="TYK57854.1"/>
    <property type="molecule type" value="Genomic_DNA"/>
</dbReference>
<name>A0A5D3GC37_9PSED</name>
<comment type="caution">
    <text evidence="1">The sequence shown here is derived from an EMBL/GenBank/DDBJ whole genome shotgun (WGS) entry which is preliminary data.</text>
</comment>
<sequence length="219" mass="25885">MSVKSVTYNFTSRKRAFGNQWLIYSNKSQSILSLLSDREVAHWVLNLEFCPEIKSFHFDDFEAEMMTVDGKVTTRYRLRVEFDSRVEFHKISVEKSNANRAQEELFDSHLWRERHVRFKHFSDEDFHYHKQKIFPLLKLSAFLTISRDQYLPPNLVDSAISHVNKFKSGTLLQYLSALTEYSKPSAMLQIYRMYNAGDVVISFEETPFSLDSTWSLRNE</sequence>
<dbReference type="RefSeq" id="WP_148853237.1">
    <property type="nucleotide sequence ID" value="NZ_VSRO01000005.1"/>
</dbReference>
<reference evidence="1 2" key="1">
    <citation type="submission" date="2019-08" db="EMBL/GenBank/DDBJ databases">
        <title>Subclass B2 metallo-beta lactamase from Pseudomonas synxantha.</title>
        <authorList>
            <person name="Poirel L."/>
            <person name="Palmieri M."/>
            <person name="Masseron A."/>
            <person name="Perreten V."/>
            <person name="Nordman P."/>
        </authorList>
    </citation>
    <scope>NUCLEOTIDE SEQUENCE [LARGE SCALE GENOMIC DNA]</scope>
    <source>
        <strain evidence="1 2">MCP106</strain>
    </source>
</reference>
<proteinExistence type="predicted"/>